<comment type="caution">
    <text evidence="2">The sequence shown here is derived from an EMBL/GenBank/DDBJ whole genome shotgun (WGS) entry which is preliminary data.</text>
</comment>
<reference evidence="3" key="1">
    <citation type="journal article" date="2019" name="Int. J. Syst. Evol. Microbiol.">
        <title>The Global Catalogue of Microorganisms (GCM) 10K type strain sequencing project: providing services to taxonomists for standard genome sequencing and annotation.</title>
        <authorList>
            <consortium name="The Broad Institute Genomics Platform"/>
            <consortium name="The Broad Institute Genome Sequencing Center for Infectious Disease"/>
            <person name="Wu L."/>
            <person name="Ma J."/>
        </authorList>
    </citation>
    <scope>NUCLEOTIDE SEQUENCE [LARGE SCALE GENOMIC DNA]</scope>
    <source>
        <strain evidence="3">JCM 17440</strain>
    </source>
</reference>
<accession>A0ABP8CJN3</accession>
<protein>
    <recommendedName>
        <fullName evidence="4">Secreted protein</fullName>
    </recommendedName>
</protein>
<dbReference type="RefSeq" id="WP_344904288.1">
    <property type="nucleotide sequence ID" value="NZ_BAABAS010000021.1"/>
</dbReference>
<evidence type="ECO:0008006" key="4">
    <source>
        <dbReference type="Google" id="ProtNLM"/>
    </source>
</evidence>
<dbReference type="Proteomes" id="UP001501710">
    <property type="component" value="Unassembled WGS sequence"/>
</dbReference>
<sequence>MNLRRSHRLAAVMGAAVVVTAMTGTGIASARTTDTLCGPEVELGSVVYKTCSDALSSPTTQYGTQQFIEALNRGFGPTDITVTLQHWDAATSAWVTDATGARTLAPGASTRYFNGPNFWPCGQDAQERTRAENTVGVGDWSEVTSPAPC</sequence>
<gene>
    <name evidence="2" type="ORF">GCM10022254_62780</name>
</gene>
<keyword evidence="3" id="KW-1185">Reference proteome</keyword>
<proteinExistence type="predicted"/>
<feature type="signal peptide" evidence="1">
    <location>
        <begin position="1"/>
        <end position="30"/>
    </location>
</feature>
<organism evidence="2 3">
    <name type="scientific">Actinomadura meridiana</name>
    <dbReference type="NCBI Taxonomy" id="559626"/>
    <lineage>
        <taxon>Bacteria</taxon>
        <taxon>Bacillati</taxon>
        <taxon>Actinomycetota</taxon>
        <taxon>Actinomycetes</taxon>
        <taxon>Streptosporangiales</taxon>
        <taxon>Thermomonosporaceae</taxon>
        <taxon>Actinomadura</taxon>
    </lineage>
</organism>
<evidence type="ECO:0000313" key="2">
    <source>
        <dbReference type="EMBL" id="GAA4239944.1"/>
    </source>
</evidence>
<name>A0ABP8CJN3_9ACTN</name>
<evidence type="ECO:0000256" key="1">
    <source>
        <dbReference type="SAM" id="SignalP"/>
    </source>
</evidence>
<evidence type="ECO:0000313" key="3">
    <source>
        <dbReference type="Proteomes" id="UP001501710"/>
    </source>
</evidence>
<keyword evidence="1" id="KW-0732">Signal</keyword>
<dbReference type="EMBL" id="BAABAS010000021">
    <property type="protein sequence ID" value="GAA4239944.1"/>
    <property type="molecule type" value="Genomic_DNA"/>
</dbReference>
<feature type="chain" id="PRO_5045397159" description="Secreted protein" evidence="1">
    <location>
        <begin position="31"/>
        <end position="149"/>
    </location>
</feature>